<feature type="compositionally biased region" description="Pro residues" evidence="1">
    <location>
        <begin position="1"/>
        <end position="10"/>
    </location>
</feature>
<dbReference type="EMBL" id="JANQDX010000005">
    <property type="protein sequence ID" value="KAL0924644.1"/>
    <property type="molecule type" value="Genomic_DNA"/>
</dbReference>
<dbReference type="Pfam" id="PF14111">
    <property type="entry name" value="DUF4283"/>
    <property type="match status" value="1"/>
</dbReference>
<feature type="region of interest" description="Disordered" evidence="1">
    <location>
        <begin position="351"/>
        <end position="443"/>
    </location>
</feature>
<evidence type="ECO:0000313" key="3">
    <source>
        <dbReference type="EMBL" id="KAL0907971.1"/>
    </source>
</evidence>
<feature type="region of interest" description="Disordered" evidence="1">
    <location>
        <begin position="1"/>
        <end position="22"/>
    </location>
</feature>
<dbReference type="Proteomes" id="UP001552299">
    <property type="component" value="Unassembled WGS sequence"/>
</dbReference>
<dbReference type="InterPro" id="IPR025558">
    <property type="entry name" value="DUF4283"/>
</dbReference>
<feature type="compositionally biased region" description="Low complexity" evidence="1">
    <location>
        <begin position="388"/>
        <end position="404"/>
    </location>
</feature>
<feature type="compositionally biased region" description="Low complexity" evidence="1">
    <location>
        <begin position="11"/>
        <end position="21"/>
    </location>
</feature>
<proteinExistence type="predicted"/>
<accession>A0ABD0UCE4</accession>
<feature type="compositionally biased region" description="Basic residues" evidence="1">
    <location>
        <begin position="434"/>
        <end position="443"/>
    </location>
</feature>
<keyword evidence="5" id="KW-1185">Reference proteome</keyword>
<dbReference type="EMBL" id="JANQDX010000017">
    <property type="protein sequence ID" value="KAL0907971.1"/>
    <property type="molecule type" value="Genomic_DNA"/>
</dbReference>
<gene>
    <name evidence="4" type="ORF">M5K25_005493</name>
    <name evidence="3" type="ORF">M5K25_022430</name>
</gene>
<protein>
    <recommendedName>
        <fullName evidence="2">DUF4283 domain-containing protein</fullName>
    </recommendedName>
</protein>
<evidence type="ECO:0000259" key="2">
    <source>
        <dbReference type="Pfam" id="PF14111"/>
    </source>
</evidence>
<feature type="compositionally biased region" description="Low complexity" evidence="1">
    <location>
        <begin position="358"/>
        <end position="369"/>
    </location>
</feature>
<evidence type="ECO:0000313" key="5">
    <source>
        <dbReference type="Proteomes" id="UP001552299"/>
    </source>
</evidence>
<dbReference type="AlphaFoldDB" id="A0ABD0UCE4"/>
<sequence>MDPSLFPPLPTTSNLPSSSNPHKPLSFDRILLGSPNPCEFSIAPIPTPDEIIDFPSSDIAGAVEEWNLALVGYSLGKRPFYEALLTAVHKLWKLKGNLKLISLSEGFFLFKFSCPEDLEMVWTKGAWFIFGKPFVFQKWSPHFTPRREEFTSVPIWFKIHDLPLCCWTPTGISKIATKIGYPLAVDALTASKSRLTYARVCVQVDASASYPDTIPICVDGKIFNLQIQYEWRPSICSCCKSLNHQEDQCPSNPCRDNQVPKPPPKTLRGRSTSRKPRPLSLNAKGILPTPINASVNVNPNNPPTPPCENVTTEHSSDHPAPPISSVLIPPTLHSTQAVHSDCVNFTDNVPKTIPNLNSPSKDTSSSTESLIHSKESPTTKIISPNKFALLQAPSEAESASSLELGDQSGEQPIIQKSSSKPTQATSKVSSHSQRQSRAKGSRR</sequence>
<evidence type="ECO:0000313" key="4">
    <source>
        <dbReference type="EMBL" id="KAL0924644.1"/>
    </source>
</evidence>
<dbReference type="InterPro" id="IPR040256">
    <property type="entry name" value="At4g02000-like"/>
</dbReference>
<organism evidence="3 5">
    <name type="scientific">Dendrobium thyrsiflorum</name>
    <name type="common">Pinecone-like raceme dendrobium</name>
    <name type="synonym">Orchid</name>
    <dbReference type="NCBI Taxonomy" id="117978"/>
    <lineage>
        <taxon>Eukaryota</taxon>
        <taxon>Viridiplantae</taxon>
        <taxon>Streptophyta</taxon>
        <taxon>Embryophyta</taxon>
        <taxon>Tracheophyta</taxon>
        <taxon>Spermatophyta</taxon>
        <taxon>Magnoliopsida</taxon>
        <taxon>Liliopsida</taxon>
        <taxon>Asparagales</taxon>
        <taxon>Orchidaceae</taxon>
        <taxon>Epidendroideae</taxon>
        <taxon>Malaxideae</taxon>
        <taxon>Dendrobiinae</taxon>
        <taxon>Dendrobium</taxon>
    </lineage>
</organism>
<reference evidence="3 5" key="1">
    <citation type="journal article" date="2024" name="Plant Biotechnol. J.">
        <title>Dendrobium thyrsiflorum genome and its molecular insights into genes involved in important horticultural traits.</title>
        <authorList>
            <person name="Chen B."/>
            <person name="Wang J.Y."/>
            <person name="Zheng P.J."/>
            <person name="Li K.L."/>
            <person name="Liang Y.M."/>
            <person name="Chen X.F."/>
            <person name="Zhang C."/>
            <person name="Zhao X."/>
            <person name="He X."/>
            <person name="Zhang G.Q."/>
            <person name="Liu Z.J."/>
            <person name="Xu Q."/>
        </authorList>
    </citation>
    <scope>NUCLEOTIDE SEQUENCE [LARGE SCALE GENOMIC DNA]</scope>
    <source>
        <strain evidence="3">GZMU011</strain>
    </source>
</reference>
<name>A0ABD0UCE4_DENTH</name>
<evidence type="ECO:0000256" key="1">
    <source>
        <dbReference type="SAM" id="MobiDB-lite"/>
    </source>
</evidence>
<feature type="compositionally biased region" description="Polar residues" evidence="1">
    <location>
        <begin position="408"/>
        <end position="433"/>
    </location>
</feature>
<feature type="compositionally biased region" description="Basic residues" evidence="1">
    <location>
        <begin position="267"/>
        <end position="277"/>
    </location>
</feature>
<dbReference type="PANTHER" id="PTHR31286">
    <property type="entry name" value="GLYCINE-RICH CELL WALL STRUCTURAL PROTEIN 1.8-LIKE"/>
    <property type="match status" value="1"/>
</dbReference>
<feature type="region of interest" description="Disordered" evidence="1">
    <location>
        <begin position="250"/>
        <end position="325"/>
    </location>
</feature>
<comment type="caution">
    <text evidence="3">The sequence shown here is derived from an EMBL/GenBank/DDBJ whole genome shotgun (WGS) entry which is preliminary data.</text>
</comment>
<feature type="domain" description="DUF4283" evidence="2">
    <location>
        <begin position="64"/>
        <end position="145"/>
    </location>
</feature>
<dbReference type="PANTHER" id="PTHR31286:SF180">
    <property type="entry name" value="OS10G0362600 PROTEIN"/>
    <property type="match status" value="1"/>
</dbReference>